<dbReference type="PANTHER" id="PTHR15922">
    <property type="entry name" value="NEUROBLASTOMA-AMPLIFIED SEQUENCE"/>
    <property type="match status" value="1"/>
</dbReference>
<dbReference type="GO" id="GO:0070939">
    <property type="term" value="C:Dsl1/NZR complex"/>
    <property type="evidence" value="ECO:0007669"/>
    <property type="project" value="TreeGrafter"/>
</dbReference>
<evidence type="ECO:0000313" key="2">
    <source>
        <dbReference type="EMBL" id="VDD74125.1"/>
    </source>
</evidence>
<proteinExistence type="predicted"/>
<sequence length="2531" mass="280866">MPGISCQHVVFQDQDITHRRRKKSSSTNVSTYISPNLYLREDLVTLQAEFPDAVISYNPIQLAYKICSSYPGNVITRADEETSMLMRFFRLAFVNFSAFFNYPSPVLTAYCQYKSAGYPWTVGRLSQSLIAILSVRWLEVSPSAATAYSSSVLVNPDIADSDIDPTAAEFDPITAISPTENGPTFIDWKRWPLSYLDPYPQWRVLCVNPDHFVGIGYSNGAIDVINLNEEKNSQIFIQQPLLNKSDFAPIVGLSFVQDSSHLLVCRFSGEIELWHLSGKSTGFSARLVLQKTHHSSIFSSVYDQNTHLLVIGGEYVGTPSGHLTLISVDTKTISECSHLKGNTLSTPSASKLRSILLSISNRQNANLSDGFASLCLSSSGNLLSALHCSRSISVWSFPSCSLLTTIISDAVSLNAATITCKPLSPLLTPNLPVPLHLAWWRRDSSDDLLAVLKSDGALSVIDIESMENQLLSVERKEGCNKDGHSIQFSPFAALAVTTPSDSLKTELILLNCSITQLHEADKIQRSRTSAEQPSSSSSYLGSFAAALGLVGKLPPQTELTETIESVAPTFMLASIVRLAATSPQELFIHLLRSCRFSEALALTNDDLEPELVWQHQWLALFQFPVSPTTFERISSVCLLNITKRINWLLRECLHNIPLTDASWKTVDLFKMTRNILKAGLTRCSDRSVNVMFEERLFHLEVLTAIYAEECALSLADSTSRSGDENEVRNWSLELQAFRRNAIIDVALFYLHTGRYAAFGLLASHYASLLRPHLLALLSTIPATEPPAQYLRPIRFCSPESAAVPSLSKHSEVLHEDAVQRLYSRLPKDFRWANTAPDELILAQWACIRARELDSLSGLTSYASDLLEITTEIVKNGFGGKRDYRLRRRALAHLQKHSNELEQFSTILYRSAPGYGFSSTLRRKIDLDGCLVTLGRLKLVDFHQLSPQQRLELLIRVCIASPSKITASEMCSVLIRHLLPFVTAGANKKASSVKVRQCLLRMAGYADTGLEAISILVRYWCNSEDAVLASIGDIDFKSCIVDFLTKFTPPFEDSELYLTLAQNILTSLGVESEQARRLSDCCAALLDFQSLVREMGYLSLPHGLPSSLGEALALEQGNESCLRELVNQWIQVPLNAHREVMGKRTHDQDRGRGVGSITPATLQVPINAVKRLYNYNRLHSSVTPASSDSTASLSEVSEAENEALVSLFDRLCGALTRLLGADSNEKARYHLLVGVLCSRNRQFIEFAHSQLMRHASEDSTWVSALRFAIGVYFDATATFGAGEVNEELGSLCLSFLPSEDSPEFIFYGAMKFLSGVNRLIGDFCPFPSRSSWANSDRTFKVKLFTSALQRLQTTAYVDAVDLIQAGKYFGLIAIEVKRCYLKAAVTSDMRSISAAANDRILAFMQEILTIPEASAWKEIWMWCSAAPEVLDSLFSGVDSSVVERFRLTLARFVVTHSVYEATCSEYAEICDQLAQVVAVQKIPPEDSNRFSVTQRFLGAFSSTPAKIIKQSTPISPCVFYVSPLDPTELPFYSCSSVSELMAAFLKGRSNDLAFDKIDIQEAWLRDCITAESLDVGLSYAYGPPLGHRPRNWTKLLCTRLSELIQNNLGGWVEEYRLLAASVSVSPMPKKPFPSSDTLIDSLDRLSEKHPCVAEWRSRAIVTRLVNDPQKFFSDAAYRQKALLTISQTRPEISLLLAKHMAESRSQLVLSNLSDIVFCGAEVETETTKQRLKELSPYLKRDVSEDELVAYVAELIDPNIEKIPLWRLLLLLKVFHIVQGRSAEALSIRGVSITKHIEFLRLVSHLETAVYLAFIRGLYTEKGENFLACVRQHLTSKSNVEALVSLMHHCDSSLGVTDAQVYSTYATGLLSETDSPVESCIDCLEAMVAPSGDADVLATWIASHLFGNDALVARIDLNGRLQLVDAAVDVASNRQVASICSFCEISCTFLISGFPFSHRAQDKRSLGKLKRLQDDLHRRAAWVREFPTHLSPSLQRSLLLHHFEDTTGAQRLLVQAAREIIIPTNDTSLKFSQLLSMFIHEIEQIASLLYLDFVEVLCGGSVGFCSKLALFCGLIPRSSKILTLRGVIDKGLRIRVWHRLESRVLRFGRSAQPRLCITKIKPMLRLVSSSGLAATHDGSACAYPAVFSSRFNLTLLREVEVECNYLLPFAVRNELKDENLAKVLTDASCECLNEFLTTNDLDWVYLDPSSVSDLHACDHAITEFIKQKPIDRQQLMVSLLLSYPTPRQVFGVALLGAAPTEKHLLVAQNALDHVLTCYGLPPESLENAISKLTGHIEGRDDSVKVVESLLGDDGPSNAGVIQAVGVAVELASLVVDTRGAKRSMSYDVSLVYFLDLDRNAVNEQETNLWLDWLKYFSQHPLLPTFSHQLISRIHLARNPSPNYIAAVKKFATDDLRLLGTLQSALLLQSPILWSSMDDEVKLDPIACRRFLSSQAMWKSAAFTTSMLEAVLRVAANPRYSAFLKHVLHSMVAAGDCWLEVALLGRSTLGEQVNTMKEVLCGVLKLLAKDSLSA</sequence>
<dbReference type="STRING" id="53468.A0A0R3U1A4"/>
<dbReference type="PANTHER" id="PTHR15922:SF2">
    <property type="entry name" value="NBAS SUBUNIT OF NRZ TETHERING COMPLEX"/>
    <property type="match status" value="1"/>
</dbReference>
<dbReference type="Pfam" id="PF15492">
    <property type="entry name" value="Nbas_N"/>
    <property type="match status" value="1"/>
</dbReference>
<evidence type="ECO:0000259" key="1">
    <source>
        <dbReference type="Pfam" id="PF15492"/>
    </source>
</evidence>
<keyword evidence="3" id="KW-1185">Reference proteome</keyword>
<organism evidence="2 3">
    <name type="scientific">Mesocestoides corti</name>
    <name type="common">Flatworm</name>
    <dbReference type="NCBI Taxonomy" id="53468"/>
    <lineage>
        <taxon>Eukaryota</taxon>
        <taxon>Metazoa</taxon>
        <taxon>Spiralia</taxon>
        <taxon>Lophotrochozoa</taxon>
        <taxon>Platyhelminthes</taxon>
        <taxon>Cestoda</taxon>
        <taxon>Eucestoda</taxon>
        <taxon>Cyclophyllidea</taxon>
        <taxon>Mesocestoididae</taxon>
        <taxon>Mesocestoides</taxon>
    </lineage>
</organism>
<dbReference type="InterPro" id="IPR029145">
    <property type="entry name" value="NBAS_N"/>
</dbReference>
<dbReference type="EMBL" id="UXSR01000010">
    <property type="protein sequence ID" value="VDD74125.1"/>
    <property type="molecule type" value="Genomic_DNA"/>
</dbReference>
<reference evidence="2 3" key="1">
    <citation type="submission" date="2018-10" db="EMBL/GenBank/DDBJ databases">
        <authorList>
            <consortium name="Pathogen Informatics"/>
        </authorList>
    </citation>
    <scope>NUCLEOTIDE SEQUENCE [LARGE SCALE GENOMIC DNA]</scope>
</reference>
<protein>
    <recommendedName>
        <fullName evidence="1">Neuroblastoma-amplified sequence N-terminal domain-containing protein</fullName>
    </recommendedName>
</protein>
<dbReference type="Gene3D" id="2.130.10.10">
    <property type="entry name" value="YVTN repeat-like/Quinoprotein amine dehydrogenase"/>
    <property type="match status" value="1"/>
</dbReference>
<dbReference type="GO" id="GO:0000149">
    <property type="term" value="F:SNARE binding"/>
    <property type="evidence" value="ECO:0007669"/>
    <property type="project" value="TreeGrafter"/>
</dbReference>
<dbReference type="InterPro" id="IPR015943">
    <property type="entry name" value="WD40/YVTN_repeat-like_dom_sf"/>
</dbReference>
<dbReference type="SUPFAM" id="SSF101898">
    <property type="entry name" value="NHL repeat"/>
    <property type="match status" value="1"/>
</dbReference>
<dbReference type="Proteomes" id="UP000267029">
    <property type="component" value="Unassembled WGS sequence"/>
</dbReference>
<evidence type="ECO:0000313" key="3">
    <source>
        <dbReference type="Proteomes" id="UP000267029"/>
    </source>
</evidence>
<gene>
    <name evidence="2" type="ORF">MCOS_LOCUS128</name>
</gene>
<dbReference type="GO" id="GO:0006890">
    <property type="term" value="P:retrograde vesicle-mediated transport, Golgi to endoplasmic reticulum"/>
    <property type="evidence" value="ECO:0007669"/>
    <property type="project" value="TreeGrafter"/>
</dbReference>
<feature type="domain" description="Neuroblastoma-amplified sequence N-terminal" evidence="1">
    <location>
        <begin position="197"/>
        <end position="402"/>
    </location>
</feature>
<accession>A0A0R3U1A4</accession>
<name>A0A0R3U1A4_MESCO</name>
<dbReference type="OrthoDB" id="19988at2759"/>